<dbReference type="NCBIfam" id="TIGR01087">
    <property type="entry name" value="murD"/>
    <property type="match status" value="1"/>
</dbReference>
<dbReference type="Gene3D" id="3.90.190.20">
    <property type="entry name" value="Mur ligase, C-terminal domain"/>
    <property type="match status" value="1"/>
</dbReference>
<keyword evidence="6" id="KW-0067">ATP-binding</keyword>
<dbReference type="Gene3D" id="3.40.1190.10">
    <property type="entry name" value="Mur-like, catalytic domain"/>
    <property type="match status" value="1"/>
</dbReference>
<dbReference type="Pfam" id="PF08245">
    <property type="entry name" value="Mur_ligase_M"/>
    <property type="match status" value="1"/>
</dbReference>
<organism evidence="9">
    <name type="scientific">uncultured marine microorganism HF4000_APKG2M17</name>
    <dbReference type="NCBI Taxonomy" id="455548"/>
    <lineage>
        <taxon>unclassified sequences</taxon>
        <taxon>environmental samples</taxon>
    </lineage>
</organism>
<dbReference type="InterPro" id="IPR036615">
    <property type="entry name" value="Mur_ligase_C_dom_sf"/>
</dbReference>
<accession>B3T6U0</accession>
<evidence type="ECO:0000256" key="3">
    <source>
        <dbReference type="ARBA" id="ARBA00022490"/>
    </source>
</evidence>
<proteinExistence type="inferred from homology"/>
<dbReference type="InterPro" id="IPR036565">
    <property type="entry name" value="Mur-like_cat_sf"/>
</dbReference>
<keyword evidence="4 9" id="KW-0436">Ligase</keyword>
<dbReference type="SUPFAM" id="SSF51984">
    <property type="entry name" value="MurCD N-terminal domain"/>
    <property type="match status" value="1"/>
</dbReference>
<dbReference type="GO" id="GO:0008764">
    <property type="term" value="F:UDP-N-acetylmuramoylalanine-D-glutamate ligase activity"/>
    <property type="evidence" value="ECO:0007669"/>
    <property type="project" value="UniProtKB-EC"/>
</dbReference>
<dbReference type="Pfam" id="PF21377">
    <property type="entry name" value="MurD_N"/>
    <property type="match status" value="1"/>
</dbReference>
<dbReference type="EMBL" id="EU016626">
    <property type="protein sequence ID" value="ABZ08299.1"/>
    <property type="molecule type" value="Genomic_DNA"/>
</dbReference>
<evidence type="ECO:0000256" key="4">
    <source>
        <dbReference type="ARBA" id="ARBA00022598"/>
    </source>
</evidence>
<dbReference type="GO" id="GO:0051301">
    <property type="term" value="P:cell division"/>
    <property type="evidence" value="ECO:0007669"/>
    <property type="project" value="InterPro"/>
</dbReference>
<evidence type="ECO:0000256" key="6">
    <source>
        <dbReference type="ARBA" id="ARBA00022840"/>
    </source>
</evidence>
<dbReference type="InterPro" id="IPR005762">
    <property type="entry name" value="MurD"/>
</dbReference>
<gene>
    <name evidence="9" type="ORF">ALOHA_HF4000APKG2M17ctg1g21</name>
</gene>
<evidence type="ECO:0000256" key="5">
    <source>
        <dbReference type="ARBA" id="ARBA00022741"/>
    </source>
</evidence>
<evidence type="ECO:0000256" key="1">
    <source>
        <dbReference type="ARBA" id="ARBA00004496"/>
    </source>
</evidence>
<evidence type="ECO:0000313" key="9">
    <source>
        <dbReference type="EMBL" id="ABZ08299.1"/>
    </source>
</evidence>
<feature type="domain" description="Mur ligase C-terminal" evidence="7">
    <location>
        <begin position="319"/>
        <end position="432"/>
    </location>
</feature>
<dbReference type="InterPro" id="IPR004101">
    <property type="entry name" value="Mur_ligase_C"/>
</dbReference>
<feature type="domain" description="Mur ligase central" evidence="8">
    <location>
        <begin position="116"/>
        <end position="297"/>
    </location>
</feature>
<dbReference type="Pfam" id="PF02875">
    <property type="entry name" value="Mur_ligase_C"/>
    <property type="match status" value="1"/>
</dbReference>
<comment type="pathway">
    <text evidence="2">Cell wall biogenesis; peptidoglycan biosynthesis.</text>
</comment>
<dbReference type="UniPathway" id="UPA00219"/>
<name>B3T6U0_9ZZZZ</name>
<dbReference type="PANTHER" id="PTHR43692:SF1">
    <property type="entry name" value="UDP-N-ACETYLMURAMOYLALANINE--D-GLUTAMATE LIGASE"/>
    <property type="match status" value="1"/>
</dbReference>
<evidence type="ECO:0000259" key="8">
    <source>
        <dbReference type="Pfam" id="PF08245"/>
    </source>
</evidence>
<dbReference type="GO" id="GO:0005524">
    <property type="term" value="F:ATP binding"/>
    <property type="evidence" value="ECO:0007669"/>
    <property type="project" value="UniProtKB-KW"/>
</dbReference>
<dbReference type="SUPFAM" id="SSF53623">
    <property type="entry name" value="MurD-like peptide ligases, catalytic domain"/>
    <property type="match status" value="1"/>
</dbReference>
<dbReference type="InterPro" id="IPR013221">
    <property type="entry name" value="Mur_ligase_cen"/>
</dbReference>
<evidence type="ECO:0000259" key="7">
    <source>
        <dbReference type="Pfam" id="PF02875"/>
    </source>
</evidence>
<evidence type="ECO:0000256" key="2">
    <source>
        <dbReference type="ARBA" id="ARBA00004752"/>
    </source>
</evidence>
<protein>
    <submittedName>
        <fullName evidence="9">Putative Mur ligase family, catalytic domain protein</fullName>
    </submittedName>
</protein>
<comment type="subcellular location">
    <subcellularLocation>
        <location evidence="1">Cytoplasm</location>
    </subcellularLocation>
</comment>
<keyword evidence="5" id="KW-0547">Nucleotide-binding</keyword>
<keyword evidence="3" id="KW-0963">Cytoplasm</keyword>
<dbReference type="PANTHER" id="PTHR43692">
    <property type="entry name" value="UDP-N-ACETYLMURAMOYLALANINE--D-GLUTAMATE LIGASE"/>
    <property type="match status" value="1"/>
</dbReference>
<reference evidence="9" key="1">
    <citation type="journal article" date="2008" name="ISME J.">
        <title>Genomic patterns of recombination, clonal divergence and environment in marine microbial populations.</title>
        <authorList>
            <person name="Konstantinidis K.T."/>
            <person name="Delong E.F."/>
        </authorList>
    </citation>
    <scope>NUCLEOTIDE SEQUENCE</scope>
</reference>
<dbReference type="SUPFAM" id="SSF53244">
    <property type="entry name" value="MurD-like peptide ligases, peptide-binding domain"/>
    <property type="match status" value="1"/>
</dbReference>
<sequence>MTTRGAPYVSGKRVAVLGAARSGRAVASLLKRHGADVFVSDAGSIPESAQDSFNMQGIAYEASGHTELAWQADFIVASPGVPDEAKPMQEALSRGTSLYSEIEVASWFCDAHIIAITGSNGKTTTTELLGHLFRKAGRNTFVCGNVGRPFSDDTDRTGPDDLVVLEVSSFQLDHIDSFRPDVSILLNITPDHLDRYNQDIDRYAASKLRICENQTGVDTFIFNQDDERIARFVRKRARGPIALGISITEEIRATGFLRNSDLMLRINDQEENLMPTEKLALRGRHNVFNSLAAAVAARVAEVRSDVVRESLRSFEGVPHRLEIVRDIDGVRYINDSKATNVNALWYALESFTEPVVLIAGGRDKGNDYSGLKSLVQTRVRALITIGEAAEAIQAELGEFTADGVTTESLDEAVRLAHLLARPGDVVLLSPACASFDMFDSYEHRGDQFKQIVSNL</sequence>
<dbReference type="Gene3D" id="3.40.50.720">
    <property type="entry name" value="NAD(P)-binding Rossmann-like Domain"/>
    <property type="match status" value="1"/>
</dbReference>
<dbReference type="HAMAP" id="MF_00639">
    <property type="entry name" value="MurD"/>
    <property type="match status" value="1"/>
</dbReference>
<dbReference type="AlphaFoldDB" id="B3T6U0"/>